<evidence type="ECO:0000259" key="1">
    <source>
        <dbReference type="Pfam" id="PF18909"/>
    </source>
</evidence>
<evidence type="ECO:0000313" key="2">
    <source>
        <dbReference type="EMBL" id="QDU61259.1"/>
    </source>
</evidence>
<dbReference type="RefSeq" id="WP_419193668.1">
    <property type="nucleotide sequence ID" value="NZ_CP036279.1"/>
</dbReference>
<gene>
    <name evidence="2" type="ORF">Pan216_21130</name>
</gene>
<name>A0A518B2P1_9BACT</name>
<accession>A0A518B2P1</accession>
<dbReference type="Proteomes" id="UP000317093">
    <property type="component" value="Chromosome"/>
</dbReference>
<keyword evidence="3" id="KW-1185">Reference proteome</keyword>
<dbReference type="Pfam" id="PF18909">
    <property type="entry name" value="dGTP_diPhyd_N"/>
    <property type="match status" value="1"/>
</dbReference>
<evidence type="ECO:0000313" key="3">
    <source>
        <dbReference type="Proteomes" id="UP000317093"/>
    </source>
</evidence>
<dbReference type="KEGG" id="knv:Pan216_21130"/>
<reference evidence="2 3" key="1">
    <citation type="submission" date="2019-02" db="EMBL/GenBank/DDBJ databases">
        <title>Deep-cultivation of Planctomycetes and their phenomic and genomic characterization uncovers novel biology.</title>
        <authorList>
            <person name="Wiegand S."/>
            <person name="Jogler M."/>
            <person name="Boedeker C."/>
            <person name="Pinto D."/>
            <person name="Vollmers J."/>
            <person name="Rivas-Marin E."/>
            <person name="Kohn T."/>
            <person name="Peeters S.H."/>
            <person name="Heuer A."/>
            <person name="Rast P."/>
            <person name="Oberbeckmann S."/>
            <person name="Bunk B."/>
            <person name="Jeske O."/>
            <person name="Meyerdierks A."/>
            <person name="Storesund J.E."/>
            <person name="Kallscheuer N."/>
            <person name="Luecker S."/>
            <person name="Lage O.M."/>
            <person name="Pohl T."/>
            <person name="Merkel B.J."/>
            <person name="Hornburger P."/>
            <person name="Mueller R.-W."/>
            <person name="Bruemmer F."/>
            <person name="Labrenz M."/>
            <person name="Spormann A.M."/>
            <person name="Op den Camp H."/>
            <person name="Overmann J."/>
            <person name="Amann R."/>
            <person name="Jetten M.S.M."/>
            <person name="Mascher T."/>
            <person name="Medema M.H."/>
            <person name="Devos D.P."/>
            <person name="Kaster A.-K."/>
            <person name="Ovreas L."/>
            <person name="Rohde M."/>
            <person name="Galperin M.Y."/>
            <person name="Jogler C."/>
        </authorList>
    </citation>
    <scope>NUCLEOTIDE SEQUENCE [LARGE SCALE GENOMIC DNA]</scope>
    <source>
        <strain evidence="2 3">Pan216</strain>
    </source>
</reference>
<dbReference type="AlphaFoldDB" id="A0A518B2P1"/>
<proteinExistence type="predicted"/>
<sequence>MPIDVDLSPNAPITENEQGRKQSAIDVRFDLLPAHSLFAIAGVLHRGALKYGEGNWKGIATDDHLNHALTHVFAYLAGDTQDDHLGHAACRMLMAHEMALTGEVE</sequence>
<protein>
    <recommendedName>
        <fullName evidence="1">dATP/dGTP diphosphohydrolase N-terminal domain-containing protein</fullName>
    </recommendedName>
</protein>
<organism evidence="2 3">
    <name type="scientific">Kolteria novifilia</name>
    <dbReference type="NCBI Taxonomy" id="2527975"/>
    <lineage>
        <taxon>Bacteria</taxon>
        <taxon>Pseudomonadati</taxon>
        <taxon>Planctomycetota</taxon>
        <taxon>Planctomycetia</taxon>
        <taxon>Kolteriales</taxon>
        <taxon>Kolteriaceae</taxon>
        <taxon>Kolteria</taxon>
    </lineage>
</organism>
<dbReference type="InterPro" id="IPR044038">
    <property type="entry name" value="dATP/dGTP_diPOhydrolase_N"/>
</dbReference>
<dbReference type="EMBL" id="CP036279">
    <property type="protein sequence ID" value="QDU61259.1"/>
    <property type="molecule type" value="Genomic_DNA"/>
</dbReference>
<feature type="domain" description="dATP/dGTP diphosphohydrolase N-terminal" evidence="1">
    <location>
        <begin position="17"/>
        <end position="102"/>
    </location>
</feature>